<comment type="caution">
    <text evidence="3">The sequence shown here is derived from an EMBL/GenBank/DDBJ whole genome shotgun (WGS) entry which is preliminary data.</text>
</comment>
<evidence type="ECO:0000313" key="4">
    <source>
        <dbReference type="Proteomes" id="UP000214603"/>
    </source>
</evidence>
<keyword evidence="4" id="KW-1185">Reference proteome</keyword>
<evidence type="ECO:0000259" key="2">
    <source>
        <dbReference type="PROSITE" id="PS51819"/>
    </source>
</evidence>
<dbReference type="InterPro" id="IPR029068">
    <property type="entry name" value="Glyas_Bleomycin-R_OHBP_Dase"/>
</dbReference>
<feature type="compositionally biased region" description="Basic and acidic residues" evidence="1">
    <location>
        <begin position="106"/>
        <end position="115"/>
    </location>
</feature>
<sequence>MDQHHAQPGSAASGATPAGHAAVHSIDHYALTVPDIAVARQFFTAFGLGVTDVADGLELRAADGHRWARILPGARKALAYLSLNCHAADLERIRAQLAAAGARSADGHPYARREAGNAGTSTSTSIDTSTRSDVRGGGDVDTGRDTDGIWFFDPDGNLLQIRPGAKTMPDTKSPLDNIHVAADERGSLCRSQLAQIRPRRLSHVLLFTPDVLRAMRFYQDALGLRLSDRSGDIIAFMHAPHGCDHHLVAFAKSSARGWHHASWDVASVDEVGQGASQMAAAGYKQGWGTGRHVLGSNFFHYVLDPWGSFCEYSADIDYISAGSNWPAGDYPPEDSLYQWGPDVPPYFIHNTEAAAEPAHE</sequence>
<dbReference type="EMBL" id="NJIH01000013">
    <property type="protein sequence ID" value="OWT55230.1"/>
    <property type="molecule type" value="Genomic_DNA"/>
</dbReference>
<dbReference type="PANTHER" id="PTHR21366">
    <property type="entry name" value="GLYOXALASE FAMILY PROTEIN"/>
    <property type="match status" value="1"/>
</dbReference>
<dbReference type="Proteomes" id="UP000214603">
    <property type="component" value="Unassembled WGS sequence"/>
</dbReference>
<dbReference type="Gene3D" id="3.10.180.10">
    <property type="entry name" value="2,3-Dihydroxybiphenyl 1,2-Dioxygenase, domain 1"/>
    <property type="match status" value="2"/>
</dbReference>
<feature type="compositionally biased region" description="Low complexity" evidence="1">
    <location>
        <begin position="120"/>
        <end position="129"/>
    </location>
</feature>
<dbReference type="InterPro" id="IPR004360">
    <property type="entry name" value="Glyas_Fos-R_dOase_dom"/>
</dbReference>
<dbReference type="PROSITE" id="PS51819">
    <property type="entry name" value="VOC"/>
    <property type="match status" value="2"/>
</dbReference>
<protein>
    <submittedName>
        <fullName evidence="3">Metapyrocatechase</fullName>
    </submittedName>
</protein>
<feature type="compositionally biased region" description="Basic and acidic residues" evidence="1">
    <location>
        <begin position="130"/>
        <end position="142"/>
    </location>
</feature>
<evidence type="ECO:0000256" key="1">
    <source>
        <dbReference type="SAM" id="MobiDB-lite"/>
    </source>
</evidence>
<dbReference type="InterPro" id="IPR037523">
    <property type="entry name" value="VOC_core"/>
</dbReference>
<name>A0A225M528_9BURK</name>
<dbReference type="Pfam" id="PF00903">
    <property type="entry name" value="Glyoxalase"/>
    <property type="match status" value="1"/>
</dbReference>
<dbReference type="InterPro" id="IPR050383">
    <property type="entry name" value="GlyoxalaseI/FosfomycinResist"/>
</dbReference>
<evidence type="ECO:0000313" key="3">
    <source>
        <dbReference type="EMBL" id="OWT55230.1"/>
    </source>
</evidence>
<dbReference type="RefSeq" id="WP_088605417.1">
    <property type="nucleotide sequence ID" value="NZ_NJIH01000013.1"/>
</dbReference>
<dbReference type="PANTHER" id="PTHR21366:SF14">
    <property type="entry name" value="GLYOXALASE DOMAIN-CONTAINING PROTEIN 5"/>
    <property type="match status" value="1"/>
</dbReference>
<dbReference type="AlphaFoldDB" id="A0A225M528"/>
<gene>
    <name evidence="3" type="ORF">CEY11_21200</name>
</gene>
<dbReference type="SUPFAM" id="SSF54593">
    <property type="entry name" value="Glyoxalase/Bleomycin resistance protein/Dihydroxybiphenyl dioxygenase"/>
    <property type="match status" value="2"/>
</dbReference>
<feature type="domain" description="VOC" evidence="2">
    <location>
        <begin position="200"/>
        <end position="315"/>
    </location>
</feature>
<organism evidence="3 4">
    <name type="scientific">Candidimonas nitroreducens</name>
    <dbReference type="NCBI Taxonomy" id="683354"/>
    <lineage>
        <taxon>Bacteria</taxon>
        <taxon>Pseudomonadati</taxon>
        <taxon>Pseudomonadota</taxon>
        <taxon>Betaproteobacteria</taxon>
        <taxon>Burkholderiales</taxon>
        <taxon>Alcaligenaceae</taxon>
        <taxon>Candidimonas</taxon>
    </lineage>
</organism>
<proteinExistence type="predicted"/>
<reference evidence="4" key="1">
    <citation type="submission" date="2017-06" db="EMBL/GenBank/DDBJ databases">
        <title>Herbaspirillum phytohormonus sp. nov., isolated from the root nodule of Robinia pseudoacacia in lead-zinc mine.</title>
        <authorList>
            <person name="Fan M."/>
            <person name="Lin Y."/>
        </authorList>
    </citation>
    <scope>NUCLEOTIDE SEQUENCE [LARGE SCALE GENOMIC DNA]</scope>
    <source>
        <strain evidence="4">SC-089</strain>
    </source>
</reference>
<accession>A0A225M528</accession>
<dbReference type="OrthoDB" id="8676366at2"/>
<feature type="domain" description="VOC" evidence="2">
    <location>
        <begin position="25"/>
        <end position="164"/>
    </location>
</feature>
<feature type="region of interest" description="Disordered" evidence="1">
    <location>
        <begin position="106"/>
        <end position="142"/>
    </location>
</feature>